<dbReference type="KEGG" id="salm:D0Y50_04265"/>
<gene>
    <name evidence="1" type="ORF">D0Y50_04265</name>
</gene>
<evidence type="ECO:0008006" key="3">
    <source>
        <dbReference type="Google" id="ProtNLM"/>
    </source>
</evidence>
<dbReference type="AlphaFoldDB" id="A0A346NJE6"/>
<dbReference type="Proteomes" id="UP000262073">
    <property type="component" value="Chromosome"/>
</dbReference>
<name>A0A346NJE6_9ALTE</name>
<organism evidence="1 2">
    <name type="scientific">Salinimonas sediminis</name>
    <dbReference type="NCBI Taxonomy" id="2303538"/>
    <lineage>
        <taxon>Bacteria</taxon>
        <taxon>Pseudomonadati</taxon>
        <taxon>Pseudomonadota</taxon>
        <taxon>Gammaproteobacteria</taxon>
        <taxon>Alteromonadales</taxon>
        <taxon>Alteromonadaceae</taxon>
        <taxon>Alteromonas/Salinimonas group</taxon>
        <taxon>Salinimonas</taxon>
    </lineage>
</organism>
<evidence type="ECO:0000313" key="1">
    <source>
        <dbReference type="EMBL" id="AXR05653.1"/>
    </source>
</evidence>
<dbReference type="EMBL" id="CP031769">
    <property type="protein sequence ID" value="AXR05653.1"/>
    <property type="molecule type" value="Genomic_DNA"/>
</dbReference>
<keyword evidence="2" id="KW-1185">Reference proteome</keyword>
<dbReference type="SUPFAM" id="SSF109604">
    <property type="entry name" value="HD-domain/PDEase-like"/>
    <property type="match status" value="1"/>
</dbReference>
<proteinExistence type="predicted"/>
<dbReference type="OrthoDB" id="6335332at2"/>
<dbReference type="RefSeq" id="WP_117315667.1">
    <property type="nucleotide sequence ID" value="NZ_CP031769.1"/>
</dbReference>
<protein>
    <recommendedName>
        <fullName evidence="3">HDOD domain-containing protein</fullName>
    </recommendedName>
</protein>
<dbReference type="Gene3D" id="1.10.3210.10">
    <property type="entry name" value="Hypothetical protein af1432"/>
    <property type="match status" value="1"/>
</dbReference>
<accession>A0A346NJE6</accession>
<reference evidence="1 2" key="1">
    <citation type="submission" date="2018-08" db="EMBL/GenBank/DDBJ databases">
        <title>Salinimonas sediminis sp. nov., a piezophilic bacterium isolated from a deep-sea sediment sample from the New Britain Trench.</title>
        <authorList>
            <person name="Cao J."/>
        </authorList>
    </citation>
    <scope>NUCLEOTIDE SEQUENCE [LARGE SCALE GENOMIC DNA]</scope>
    <source>
        <strain evidence="1 2">N102</strain>
    </source>
</reference>
<sequence>MVESAYQTLIQQSQRATAALVRQGKLLNVPNTGLAMGKQVVEFARQHPQAALVAVNAIRQESSLTYPLPLKAALIMAILGLRSQLNDHYLQHLTGATFTLLSAASYHRDTQILHFEPTVLAGLKKHLGGPQLALWRSVFSVGKLLAQPNFHRYLANPAINYPQWWLICCSHLSIRFSFSFYAALRPLALSGNVRYEATLRQWLTYPGDIWPGAQAPTESGKHTVMYKTDSQYGVLPSSIAPTPAIEWKTDIALRPSHYIRFNKWAELTAKTHQAAQQIAAFKFEGRRYPVSHPPRSIITIIDMLQDSELDIGRLAAELEQEPAFADALKHSATLDNRLQLPVKEVKQAVLTYGTERVGDMLVLEALMQRLTQHYFPLGACCKNLLVTSATLASLIAAQVPSRLSAQSAALVSTFSLAPVFTLPALKILARFPHNAQRLFDVNALLSLKTGEEFVAYAAELAANWHQPKIHQAIIRQFGKMPAQASPGLQKEFAVISLSLLLSRKWLFVSGQLDEASIEALRQCLHILKLKPEFIAHLQAQVSSSLYTPITHRL</sequence>
<evidence type="ECO:0000313" key="2">
    <source>
        <dbReference type="Proteomes" id="UP000262073"/>
    </source>
</evidence>